<dbReference type="InterPro" id="IPR015813">
    <property type="entry name" value="Pyrv/PenolPyrv_kinase-like_dom"/>
</dbReference>
<dbReference type="PANTHER" id="PTHR30523">
    <property type="entry name" value="PHOSPHOENOLPYRUVATE CARBOXYLASE"/>
    <property type="match status" value="1"/>
</dbReference>
<comment type="function">
    <text evidence="1">Forms oxaloacetate, a four-carbon dicarboxylic acid source for the tricarboxylic acid cycle.</text>
</comment>
<dbReference type="InterPro" id="IPR021135">
    <property type="entry name" value="PEP_COase"/>
</dbReference>
<dbReference type="PANTHER" id="PTHR30523:SF32">
    <property type="entry name" value="PHOSPHOENOLPYRUVATE CARBOXYLASE"/>
    <property type="match status" value="1"/>
</dbReference>
<dbReference type="GO" id="GO:0015977">
    <property type="term" value="P:carbon fixation"/>
    <property type="evidence" value="ECO:0007669"/>
    <property type="project" value="InterPro"/>
</dbReference>
<evidence type="ECO:0000256" key="1">
    <source>
        <dbReference type="ARBA" id="ARBA00003670"/>
    </source>
</evidence>
<dbReference type="Proteomes" id="UP000323886">
    <property type="component" value="Unassembled WGS sequence"/>
</dbReference>
<evidence type="ECO:0000313" key="5">
    <source>
        <dbReference type="Proteomes" id="UP000323886"/>
    </source>
</evidence>
<keyword evidence="4" id="KW-0670">Pyruvate</keyword>
<sequence length="919" mass="101005">MTRDANARDASANNGSISGGFAKVGTDFAYLLDLFCQVADESSTAAGVSAFIRQCFAPDQPAPPAEADDNAERRCQALSIAFQLLNIVEENAANQIRRSRDGQQRESEPGLWLTDLRDLLDRGYSEDAVRGVIADAALEPVLTAHPTEAKRTTVLEHHRALYLLLLEREGRAFTDVEFAMFQHRVKAALERLWRTGEISLDRTKLESEIRNVLHYFEHVFPDVVELLDQRFQQAWRATFASDAPPMPQIEFGTWVGGDRDGHPLVTPEVTQSMLGRLRRGALDVLQARLVQLAVKLSFAVDDGQALPPMLRARIDELAALLGDDAPPALARNPGEPWRQLINLMVARLERTRAAPNDPAAYAAAAALVADLGILEEAVRQAGAPHVAETDVRPLAALARAFGFHLARLDIRQNSAYHDRAIAGLLGAAGFERTDYPDWSEAEKLAFLERELSSPRPFACVHRQLAGEAELTVRLFRALRSHAATFGYAGIGPVIVSMTRGASDLLAVYLLAREAGLMVDTPAGAACELRVAPLFETIDDLDRSDGILDAFLAHPMTRRTLDHIRIRDGRPTPECLVMLGYSDSNKDGGILASQWHLHQAESRLMRVARRHGVRLEFFHGRGGTIGRGAGPSHAFLKALPSGSLSGRMGVTEQGEVIAQRYANRVTATFHLERMIAGLVRTSLLHQAGEAPPHPLHGVWDGVVARSLAAYRSLVEAPGFITFFRQATPIDAIEESRIGSRPPRRTGSAGLADLRAIPWVFSWSQARFHLPGWFGVGSALAGLEAEQPEDWAALKAAAADWPFLSYVLRNVEASLLMADREIMTLYAGLVEDERLRQDTLARIFAEFERARAQVGALLGQPLGEGRPRLVRTRHTRTSGLAWLSGEQVRLLRAWRRTRDEDALQALLLTVNAIAMGQKTTG</sequence>
<dbReference type="EMBL" id="VWPL01000015">
    <property type="protein sequence ID" value="KAA5601159.1"/>
    <property type="molecule type" value="Genomic_DNA"/>
</dbReference>
<dbReference type="GO" id="GO:0005829">
    <property type="term" value="C:cytosol"/>
    <property type="evidence" value="ECO:0007669"/>
    <property type="project" value="TreeGrafter"/>
</dbReference>
<dbReference type="InterPro" id="IPR033129">
    <property type="entry name" value="PEPCASE_His_AS"/>
</dbReference>
<evidence type="ECO:0000256" key="3">
    <source>
        <dbReference type="PROSITE-ProRule" id="PRU10112"/>
    </source>
</evidence>
<comment type="caution">
    <text evidence="4">The sequence shown here is derived from an EMBL/GenBank/DDBJ whole genome shotgun (WGS) entry which is preliminary data.</text>
</comment>
<evidence type="ECO:0000313" key="4">
    <source>
        <dbReference type="EMBL" id="KAA5601159.1"/>
    </source>
</evidence>
<feature type="active site" evidence="3">
    <location>
        <position position="585"/>
    </location>
</feature>
<dbReference type="SUPFAM" id="SSF51621">
    <property type="entry name" value="Phosphoenolpyruvate/pyruvate domain"/>
    <property type="match status" value="1"/>
</dbReference>
<keyword evidence="5" id="KW-1185">Reference proteome</keyword>
<name>A0A5M6I011_9HYPH</name>
<dbReference type="RefSeq" id="WP_150097571.1">
    <property type="nucleotide sequence ID" value="NZ_VWPL01000015.1"/>
</dbReference>
<dbReference type="PROSITE" id="PS00393">
    <property type="entry name" value="PEPCASE_2"/>
    <property type="match status" value="1"/>
</dbReference>
<dbReference type="GO" id="GO:0006099">
    <property type="term" value="P:tricarboxylic acid cycle"/>
    <property type="evidence" value="ECO:0007669"/>
    <property type="project" value="InterPro"/>
</dbReference>
<gene>
    <name evidence="4" type="ORF">F1193_10160</name>
</gene>
<accession>A0A5M6I011</accession>
<protein>
    <recommendedName>
        <fullName evidence="2">Phosphoenolpyruvate carboxylase</fullName>
    </recommendedName>
</protein>
<dbReference type="PRINTS" id="PR00150">
    <property type="entry name" value="PEPCARBXLASE"/>
</dbReference>
<organism evidence="4 5">
    <name type="scientific">Blastochloris sulfoviridis</name>
    <dbReference type="NCBI Taxonomy" id="50712"/>
    <lineage>
        <taxon>Bacteria</taxon>
        <taxon>Pseudomonadati</taxon>
        <taxon>Pseudomonadota</taxon>
        <taxon>Alphaproteobacteria</taxon>
        <taxon>Hyphomicrobiales</taxon>
        <taxon>Blastochloridaceae</taxon>
        <taxon>Blastochloris</taxon>
    </lineage>
</organism>
<reference evidence="4 5" key="1">
    <citation type="submission" date="2019-09" db="EMBL/GenBank/DDBJ databases">
        <title>Draft Whole-Genome sequence of Blastochloris sulfoviridis DSM 729.</title>
        <authorList>
            <person name="Meyer T.E."/>
            <person name="Kyndt J.A."/>
        </authorList>
    </citation>
    <scope>NUCLEOTIDE SEQUENCE [LARGE SCALE GENOMIC DNA]</scope>
    <source>
        <strain evidence="4 5">DSM 729</strain>
    </source>
</reference>
<dbReference type="GO" id="GO:0008964">
    <property type="term" value="F:phosphoenolpyruvate carboxylase activity"/>
    <property type="evidence" value="ECO:0007669"/>
    <property type="project" value="InterPro"/>
</dbReference>
<evidence type="ECO:0000256" key="2">
    <source>
        <dbReference type="ARBA" id="ARBA00022419"/>
    </source>
</evidence>
<dbReference type="OrthoDB" id="9768133at2"/>
<dbReference type="Pfam" id="PF00311">
    <property type="entry name" value="PEPcase"/>
    <property type="match status" value="1"/>
</dbReference>
<dbReference type="AlphaFoldDB" id="A0A5M6I011"/>
<proteinExistence type="predicted"/>